<protein>
    <submittedName>
        <fullName evidence="1">Uncharacterized protein</fullName>
    </submittedName>
</protein>
<evidence type="ECO:0000313" key="1">
    <source>
        <dbReference type="EMBL" id="KPC49930.1"/>
    </source>
</evidence>
<reference evidence="1 2" key="1">
    <citation type="submission" date="2015-07" db="EMBL/GenBank/DDBJ databases">
        <title>Draft genome sequence of the Amantichitinum ursilacus IGB-41, a new chitin-degrading bacterium.</title>
        <authorList>
            <person name="Kirstahler P."/>
            <person name="Guenther M."/>
            <person name="Grumaz C."/>
            <person name="Rupp S."/>
            <person name="Zibek S."/>
            <person name="Sohn K."/>
        </authorList>
    </citation>
    <scope>NUCLEOTIDE SEQUENCE [LARGE SCALE GENOMIC DNA]</scope>
    <source>
        <strain evidence="1 2">IGB-41</strain>
    </source>
</reference>
<dbReference type="RefSeq" id="WP_161805150.1">
    <property type="nucleotide sequence ID" value="NZ_LAQT01000033.1"/>
</dbReference>
<sequence length="153" mass="18283">MIYIREDMNGFMSYDKYFQYLESKKNEMKPDIYAFASDPSRHDLSSRGSLHDAWLDSIFFRAKNYIYNDIEAQPDLTLNLLGPFHDRVHVLKYFEIKDCKLTNFDFFGNAREADLLYHEVRQENNLVEHEIVFDREIVIEITCASMRHAERLL</sequence>
<proteinExistence type="predicted"/>
<evidence type="ECO:0000313" key="2">
    <source>
        <dbReference type="Proteomes" id="UP000037939"/>
    </source>
</evidence>
<keyword evidence="2" id="KW-1185">Reference proteome</keyword>
<comment type="caution">
    <text evidence="1">The sequence shown here is derived from an EMBL/GenBank/DDBJ whole genome shotgun (WGS) entry which is preliminary data.</text>
</comment>
<gene>
    <name evidence="1" type="ORF">WG78_18780</name>
</gene>
<accession>A0A0N1JRT9</accession>
<dbReference type="EMBL" id="LAQT01000033">
    <property type="protein sequence ID" value="KPC49930.1"/>
    <property type="molecule type" value="Genomic_DNA"/>
</dbReference>
<dbReference type="Proteomes" id="UP000037939">
    <property type="component" value="Unassembled WGS sequence"/>
</dbReference>
<dbReference type="AlphaFoldDB" id="A0A0N1JRT9"/>
<name>A0A0N1JRT9_9NEIS</name>
<organism evidence="1 2">
    <name type="scientific">Amantichitinum ursilacus</name>
    <dbReference type="NCBI Taxonomy" id="857265"/>
    <lineage>
        <taxon>Bacteria</taxon>
        <taxon>Pseudomonadati</taxon>
        <taxon>Pseudomonadota</taxon>
        <taxon>Betaproteobacteria</taxon>
        <taxon>Neisseriales</taxon>
        <taxon>Chitinibacteraceae</taxon>
        <taxon>Amantichitinum</taxon>
    </lineage>
</organism>